<dbReference type="EC" id="1.7.1.17" evidence="6"/>
<dbReference type="GO" id="GO:0016655">
    <property type="term" value="F:oxidoreductase activity, acting on NAD(P)H, quinone or similar compound as acceptor"/>
    <property type="evidence" value="ECO:0007669"/>
    <property type="project" value="InterPro"/>
</dbReference>
<evidence type="ECO:0000256" key="2">
    <source>
        <dbReference type="ARBA" id="ARBA00022643"/>
    </source>
</evidence>
<dbReference type="GO" id="GO:0016652">
    <property type="term" value="F:oxidoreductase activity, acting on NAD(P)H as acceptor"/>
    <property type="evidence" value="ECO:0007669"/>
    <property type="project" value="UniProtKB-UniRule"/>
</dbReference>
<comment type="cofactor">
    <cofactor evidence="6">
        <name>FMN</name>
        <dbReference type="ChEBI" id="CHEBI:58210"/>
    </cofactor>
    <text evidence="6">Binds 1 FMN per subunit.</text>
</comment>
<evidence type="ECO:0000256" key="5">
    <source>
        <dbReference type="ARBA" id="ARBA00048542"/>
    </source>
</evidence>
<reference evidence="9 10" key="3">
    <citation type="journal article" date="2022" name="Int. J. Syst. Evol. Microbiol.">
        <title>Strains of Bradyrhizobium barranii sp. nov. associated with legumes native to Canada are symbionts of soybeans and belong to different subspecies (subsp. barranii subsp. nov. and subsp. apii subsp. nov.) and symbiovars (sv. glycinearum and sv. septentrionale).</title>
        <authorList>
            <person name="Bromfield E.S.P."/>
            <person name="Cloutier S."/>
            <person name="Wasai-Hara S."/>
            <person name="Minamisawa K."/>
        </authorList>
    </citation>
    <scope>NUCLEOTIDE SEQUENCE [LARGE SCALE GENOMIC DNA]</scope>
    <source>
        <strain evidence="9 10">323S2</strain>
    </source>
</reference>
<sequence length="216" mass="23544">MTKILHLICSPRGQASESYRLSQKIVGHLLDGEPTATVMIRPISGVADIDESYATALGATERSCLEMFVEGSMSRSEELIQELESADFVVIATPMHNFTVPAALKAWIDHVVRVRRTFDVTAQGKLGALRDRPVFVAVSSGGRFSGDRAHQPDFLTPYLKAILGTIGLHDLTFLSVEGSALGPDALVAARTKADQAMQRFFLRFARHSTGVFQQAV</sequence>
<evidence type="ECO:0000256" key="1">
    <source>
        <dbReference type="ARBA" id="ARBA00022630"/>
    </source>
</evidence>
<evidence type="ECO:0000256" key="6">
    <source>
        <dbReference type="HAMAP-Rule" id="MF_01216"/>
    </source>
</evidence>
<dbReference type="SUPFAM" id="SSF52218">
    <property type="entry name" value="Flavoproteins"/>
    <property type="match status" value="1"/>
</dbReference>
<proteinExistence type="inferred from homology"/>
<protein>
    <recommendedName>
        <fullName evidence="6">FMN dependent NADH:quinone oxidoreductase</fullName>
        <ecNumber evidence="6">1.6.5.-</ecNumber>
    </recommendedName>
    <alternativeName>
        <fullName evidence="6">Azo-dye reductase</fullName>
    </alternativeName>
    <alternativeName>
        <fullName evidence="6">FMN-dependent NADH-azo compound oxidoreductase</fullName>
    </alternativeName>
    <alternativeName>
        <fullName evidence="6">FMN-dependent NADH-azoreductase</fullName>
        <ecNumber evidence="6">1.7.1.17</ecNumber>
    </alternativeName>
</protein>
<comment type="subunit">
    <text evidence="6">Homodimer.</text>
</comment>
<gene>
    <name evidence="6" type="primary">azoR</name>
    <name evidence="9" type="ORF">G6321_00032025</name>
    <name evidence="8" type="ORF">G6321_36250</name>
</gene>
<organism evidence="8">
    <name type="scientific">Bradyrhizobium barranii subsp. barranii</name>
    <dbReference type="NCBI Taxonomy" id="2823807"/>
    <lineage>
        <taxon>Bacteria</taxon>
        <taxon>Pseudomonadati</taxon>
        <taxon>Pseudomonadota</taxon>
        <taxon>Alphaproteobacteria</taxon>
        <taxon>Hyphomicrobiales</taxon>
        <taxon>Nitrobacteraceae</taxon>
        <taxon>Bradyrhizobium</taxon>
        <taxon>Bradyrhizobium barranii</taxon>
    </lineage>
</organism>
<feature type="binding site" evidence="6">
    <location>
        <position position="10"/>
    </location>
    <ligand>
        <name>FMN</name>
        <dbReference type="ChEBI" id="CHEBI:58210"/>
    </ligand>
</feature>
<dbReference type="InterPro" id="IPR050104">
    <property type="entry name" value="FMN-dep_NADH:Q_OxRdtase_AzoR1"/>
</dbReference>
<evidence type="ECO:0000313" key="9">
    <source>
        <dbReference type="EMBL" id="UGX90447.1"/>
    </source>
</evidence>
<comment type="function">
    <text evidence="6">Also exhibits azoreductase activity. Catalyzes the reductive cleavage of the azo bond in aromatic azo compounds to the corresponding amines.</text>
</comment>
<dbReference type="Proteomes" id="UP000564836">
    <property type="component" value="Chromosome"/>
</dbReference>
<accession>A0A7Z0TTY3</accession>
<comment type="similarity">
    <text evidence="6">Belongs to the azoreductase type 1 family.</text>
</comment>
<evidence type="ECO:0000313" key="8">
    <source>
        <dbReference type="EMBL" id="NYY93649.1"/>
    </source>
</evidence>
<comment type="function">
    <text evidence="6">Quinone reductase that provides resistance to thiol-specific stress caused by electrophilic quinones.</text>
</comment>
<dbReference type="RefSeq" id="WP_166351981.1">
    <property type="nucleotide sequence ID" value="NZ_CP088280.1"/>
</dbReference>
<feature type="binding site" evidence="6">
    <location>
        <begin position="139"/>
        <end position="142"/>
    </location>
    <ligand>
        <name>FMN</name>
        <dbReference type="ChEBI" id="CHEBI:58210"/>
    </ligand>
</feature>
<evidence type="ECO:0000256" key="4">
    <source>
        <dbReference type="ARBA" id="ARBA00023027"/>
    </source>
</evidence>
<evidence type="ECO:0000313" key="10">
    <source>
        <dbReference type="Proteomes" id="UP000564836"/>
    </source>
</evidence>
<dbReference type="HAMAP" id="MF_01216">
    <property type="entry name" value="Azoreductase_type1"/>
    <property type="match status" value="1"/>
</dbReference>
<evidence type="ECO:0000259" key="7">
    <source>
        <dbReference type="Pfam" id="PF02525"/>
    </source>
</evidence>
<reference evidence="9 10" key="1">
    <citation type="journal article" date="2017" name="Syst. Appl. Microbiol.">
        <title>Soybeans inoculated with root zone soils of Canadian native legumes harbour diverse and novel Bradyrhizobium spp. that possess agricultural potential.</title>
        <authorList>
            <person name="Bromfield E.S.P."/>
            <person name="Cloutier S."/>
            <person name="Tambong J.T."/>
            <person name="Tran Thi T.V."/>
        </authorList>
    </citation>
    <scope>NUCLEOTIDE SEQUENCE [LARGE SCALE GENOMIC DNA]</scope>
    <source>
        <strain evidence="9 10">323S2</strain>
    </source>
</reference>
<dbReference type="InterPro" id="IPR023048">
    <property type="entry name" value="NADH:quinone_OxRdtase_FMN_depd"/>
</dbReference>
<dbReference type="InterPro" id="IPR003680">
    <property type="entry name" value="Flavodoxin_fold"/>
</dbReference>
<dbReference type="Gene3D" id="3.40.50.360">
    <property type="match status" value="1"/>
</dbReference>
<feature type="domain" description="Flavodoxin-like fold" evidence="7">
    <location>
        <begin position="2"/>
        <end position="198"/>
    </location>
</feature>
<keyword evidence="3 6" id="KW-0560">Oxidoreductase</keyword>
<dbReference type="EMBL" id="JACBFH010000001">
    <property type="protein sequence ID" value="NYY93649.1"/>
    <property type="molecule type" value="Genomic_DNA"/>
</dbReference>
<dbReference type="PANTHER" id="PTHR43741:SF4">
    <property type="entry name" value="FMN-DEPENDENT NADH:QUINONE OXIDOREDUCTASE"/>
    <property type="match status" value="1"/>
</dbReference>
<dbReference type="GO" id="GO:0009055">
    <property type="term" value="F:electron transfer activity"/>
    <property type="evidence" value="ECO:0007669"/>
    <property type="project" value="UniProtKB-UniRule"/>
</dbReference>
<comment type="catalytic activity">
    <reaction evidence="6">
        <text>2 a quinone + NADH + H(+) = 2 a 1,4-benzosemiquinone + NAD(+)</text>
        <dbReference type="Rhea" id="RHEA:65952"/>
        <dbReference type="ChEBI" id="CHEBI:15378"/>
        <dbReference type="ChEBI" id="CHEBI:57540"/>
        <dbReference type="ChEBI" id="CHEBI:57945"/>
        <dbReference type="ChEBI" id="CHEBI:132124"/>
        <dbReference type="ChEBI" id="CHEBI:134225"/>
    </reaction>
</comment>
<dbReference type="Pfam" id="PF02525">
    <property type="entry name" value="Flavodoxin_2"/>
    <property type="match status" value="1"/>
</dbReference>
<keyword evidence="4 6" id="KW-0520">NAD</keyword>
<dbReference type="PANTHER" id="PTHR43741">
    <property type="entry name" value="FMN-DEPENDENT NADH-AZOREDUCTASE 1"/>
    <property type="match status" value="1"/>
</dbReference>
<dbReference type="GO" id="GO:0010181">
    <property type="term" value="F:FMN binding"/>
    <property type="evidence" value="ECO:0007669"/>
    <property type="project" value="UniProtKB-UniRule"/>
</dbReference>
<dbReference type="InterPro" id="IPR029039">
    <property type="entry name" value="Flavoprotein-like_sf"/>
</dbReference>
<reference evidence="8" key="2">
    <citation type="submission" date="2020-06" db="EMBL/GenBank/DDBJ databases">
        <title>Whole Genome Sequence of Bradyrhizobium sp. Strain 323S2.</title>
        <authorList>
            <person name="Bromfield E.S.P."/>
        </authorList>
    </citation>
    <scope>NUCLEOTIDE SEQUENCE [LARGE SCALE GENOMIC DNA]</scope>
    <source>
        <strain evidence="8">323S2</strain>
    </source>
</reference>
<dbReference type="EC" id="1.6.5.-" evidence="6"/>
<keyword evidence="2 6" id="KW-0288">FMN</keyword>
<dbReference type="EMBL" id="CP088280">
    <property type="protein sequence ID" value="UGX90447.1"/>
    <property type="molecule type" value="Genomic_DNA"/>
</dbReference>
<name>A0A7Z0TTY3_9BRAD</name>
<comment type="catalytic activity">
    <reaction evidence="5">
        <text>N,N-dimethyl-1,4-phenylenediamine + anthranilate + 2 NAD(+) = 2-(4-dimethylaminophenyl)diazenylbenzoate + 2 NADH + 2 H(+)</text>
        <dbReference type="Rhea" id="RHEA:55872"/>
        <dbReference type="ChEBI" id="CHEBI:15378"/>
        <dbReference type="ChEBI" id="CHEBI:15783"/>
        <dbReference type="ChEBI" id="CHEBI:16567"/>
        <dbReference type="ChEBI" id="CHEBI:57540"/>
        <dbReference type="ChEBI" id="CHEBI:57945"/>
        <dbReference type="ChEBI" id="CHEBI:71579"/>
        <dbReference type="EC" id="1.7.1.17"/>
    </reaction>
    <physiologicalReaction direction="right-to-left" evidence="5">
        <dbReference type="Rhea" id="RHEA:55874"/>
    </physiologicalReaction>
</comment>
<keyword evidence="1 6" id="KW-0285">Flavoprotein</keyword>
<dbReference type="AlphaFoldDB" id="A0A7Z0TTY3"/>
<feature type="binding site" evidence="6">
    <location>
        <begin position="16"/>
        <end position="18"/>
    </location>
    <ligand>
        <name>FMN</name>
        <dbReference type="ChEBI" id="CHEBI:58210"/>
    </ligand>
</feature>
<evidence type="ECO:0000256" key="3">
    <source>
        <dbReference type="ARBA" id="ARBA00023002"/>
    </source>
</evidence>
<comment type="caution">
    <text evidence="6">Lacks conserved residue(s) required for the propagation of feature annotation.</text>
</comment>